<keyword evidence="2" id="KW-0812">Transmembrane</keyword>
<comment type="caution">
    <text evidence="3">The sequence shown here is derived from an EMBL/GenBank/DDBJ whole genome shotgun (WGS) entry which is preliminary data.</text>
</comment>
<keyword evidence="4" id="KW-1185">Reference proteome</keyword>
<proteinExistence type="predicted"/>
<dbReference type="RefSeq" id="WP_234351931.1">
    <property type="nucleotide sequence ID" value="NZ_JBHSKI010000012.1"/>
</dbReference>
<evidence type="ECO:0000313" key="4">
    <source>
        <dbReference type="Proteomes" id="UP001596208"/>
    </source>
</evidence>
<name>A0ABW0B9U7_9ACTN</name>
<evidence type="ECO:0000313" key="3">
    <source>
        <dbReference type="EMBL" id="MFC5173772.1"/>
    </source>
</evidence>
<sequence>MSSVLRMGPAPRDTGPAAGGGAPAPVGHLVLCADGSAPERVVAYVERELPPGGIPAYRAARAGGARSFVLWADEHRRERLATLVTLSAGGGVATYQVLGAHGEPIGTFVREKALRGRGLRTRWTVAPAGGPEAVGFKGRIFWWYVWWLLSPLQTLIIVLSLLSGDGDAARGPRRIVWRAGGRVPLEFRSKDNTVRVCEPGYDWRLGVALVALLGTFDSWLLGTEWDDSKK</sequence>
<evidence type="ECO:0000256" key="2">
    <source>
        <dbReference type="SAM" id="Phobius"/>
    </source>
</evidence>
<accession>A0ABW0B9U7</accession>
<protein>
    <submittedName>
        <fullName evidence="3">Uncharacterized protein</fullName>
    </submittedName>
</protein>
<gene>
    <name evidence="3" type="ORF">ACFPRK_24710</name>
</gene>
<keyword evidence="2" id="KW-0472">Membrane</keyword>
<dbReference type="EMBL" id="JBHSKI010000012">
    <property type="protein sequence ID" value="MFC5173772.1"/>
    <property type="molecule type" value="Genomic_DNA"/>
</dbReference>
<reference evidence="4" key="1">
    <citation type="journal article" date="2019" name="Int. J. Syst. Evol. Microbiol.">
        <title>The Global Catalogue of Microorganisms (GCM) 10K type strain sequencing project: providing services to taxonomists for standard genome sequencing and annotation.</title>
        <authorList>
            <consortium name="The Broad Institute Genomics Platform"/>
            <consortium name="The Broad Institute Genome Sequencing Center for Infectious Disease"/>
            <person name="Wu L."/>
            <person name="Ma J."/>
        </authorList>
    </citation>
    <scope>NUCLEOTIDE SEQUENCE [LARGE SCALE GENOMIC DNA]</scope>
    <source>
        <strain evidence="4">CGMCC 4.1721</strain>
    </source>
</reference>
<feature type="transmembrane region" description="Helical" evidence="2">
    <location>
        <begin position="141"/>
        <end position="162"/>
    </location>
</feature>
<organism evidence="3 4">
    <name type="scientific">Streptomyces mutomycini</name>
    <dbReference type="NCBI Taxonomy" id="284036"/>
    <lineage>
        <taxon>Bacteria</taxon>
        <taxon>Bacillati</taxon>
        <taxon>Actinomycetota</taxon>
        <taxon>Actinomycetes</taxon>
        <taxon>Kitasatosporales</taxon>
        <taxon>Streptomycetaceae</taxon>
        <taxon>Streptomyces</taxon>
    </lineage>
</organism>
<feature type="region of interest" description="Disordered" evidence="1">
    <location>
        <begin position="1"/>
        <end position="21"/>
    </location>
</feature>
<evidence type="ECO:0000256" key="1">
    <source>
        <dbReference type="SAM" id="MobiDB-lite"/>
    </source>
</evidence>
<keyword evidence="2" id="KW-1133">Transmembrane helix</keyword>
<dbReference type="Proteomes" id="UP001596208">
    <property type="component" value="Unassembled WGS sequence"/>
</dbReference>